<dbReference type="EMBL" id="JBBXMP010000256">
    <property type="protein sequence ID" value="KAL0059006.1"/>
    <property type="molecule type" value="Genomic_DNA"/>
</dbReference>
<evidence type="ECO:0000313" key="2">
    <source>
        <dbReference type="EMBL" id="KAL0059006.1"/>
    </source>
</evidence>
<keyword evidence="3" id="KW-1185">Reference proteome</keyword>
<comment type="caution">
    <text evidence="2">The sequence shown here is derived from an EMBL/GenBank/DDBJ whole genome shotgun (WGS) entry which is preliminary data.</text>
</comment>
<feature type="region of interest" description="Disordered" evidence="1">
    <location>
        <begin position="1"/>
        <end position="23"/>
    </location>
</feature>
<gene>
    <name evidence="2" type="ORF">AAF712_014275</name>
</gene>
<evidence type="ECO:0000313" key="3">
    <source>
        <dbReference type="Proteomes" id="UP001437256"/>
    </source>
</evidence>
<protein>
    <submittedName>
        <fullName evidence="2">Uncharacterized protein</fullName>
    </submittedName>
</protein>
<organism evidence="2 3">
    <name type="scientific">Marasmius tenuissimus</name>
    <dbReference type="NCBI Taxonomy" id="585030"/>
    <lineage>
        <taxon>Eukaryota</taxon>
        <taxon>Fungi</taxon>
        <taxon>Dikarya</taxon>
        <taxon>Basidiomycota</taxon>
        <taxon>Agaricomycotina</taxon>
        <taxon>Agaricomycetes</taxon>
        <taxon>Agaricomycetidae</taxon>
        <taxon>Agaricales</taxon>
        <taxon>Marasmiineae</taxon>
        <taxon>Marasmiaceae</taxon>
        <taxon>Marasmius</taxon>
    </lineage>
</organism>
<proteinExistence type="predicted"/>
<evidence type="ECO:0000256" key="1">
    <source>
        <dbReference type="SAM" id="MobiDB-lite"/>
    </source>
</evidence>
<reference evidence="2 3" key="1">
    <citation type="submission" date="2024-05" db="EMBL/GenBank/DDBJ databases">
        <title>A draft genome resource for the thread blight pathogen Marasmius tenuissimus strain MS-2.</title>
        <authorList>
            <person name="Yulfo-Soto G.E."/>
            <person name="Baruah I.K."/>
            <person name="Amoako-Attah I."/>
            <person name="Bukari Y."/>
            <person name="Meinhardt L.W."/>
            <person name="Bailey B.A."/>
            <person name="Cohen S.P."/>
        </authorList>
    </citation>
    <scope>NUCLEOTIDE SEQUENCE [LARGE SCALE GENOMIC DNA]</scope>
    <source>
        <strain evidence="2 3">MS-2</strain>
    </source>
</reference>
<name>A0ABR2ZBP8_9AGAR</name>
<sequence length="172" mass="18530">MATTPIVTDEHIDGGDDDSDSEDEVHSAVAMGKPIKLKVGGARKEKLFSEIVGRKSSDVAIGPLEILSVAVCLGDPTLPEYVLSCEAKCQVRQKNKKAIALLGTAKRAMSNALRKKSNTAVTKVLQRSSFTICSIIINPPLTYNFTIVFAIYLNVLRDSTTVTTMGMEVATQ</sequence>
<dbReference type="Proteomes" id="UP001437256">
    <property type="component" value="Unassembled WGS sequence"/>
</dbReference>
<accession>A0ABR2ZBP8</accession>